<dbReference type="EMBL" id="JAAAIM010000233">
    <property type="protein sequence ID" value="KAG0291605.1"/>
    <property type="molecule type" value="Genomic_DNA"/>
</dbReference>
<dbReference type="SUPFAM" id="SSF81383">
    <property type="entry name" value="F-box domain"/>
    <property type="match status" value="1"/>
</dbReference>
<evidence type="ECO:0000259" key="1">
    <source>
        <dbReference type="PROSITE" id="PS50181"/>
    </source>
</evidence>
<dbReference type="InterPro" id="IPR036047">
    <property type="entry name" value="F-box-like_dom_sf"/>
</dbReference>
<accession>A0ABQ7K5L2</accession>
<gene>
    <name evidence="2" type="ORF">BGZ96_005035</name>
</gene>
<dbReference type="InterPro" id="IPR032675">
    <property type="entry name" value="LRR_dom_sf"/>
</dbReference>
<reference evidence="2 3" key="1">
    <citation type="journal article" date="2020" name="Fungal Divers.">
        <title>Resolving the Mortierellaceae phylogeny through synthesis of multi-gene phylogenetics and phylogenomics.</title>
        <authorList>
            <person name="Vandepol N."/>
            <person name="Liber J."/>
            <person name="Desiro A."/>
            <person name="Na H."/>
            <person name="Kennedy M."/>
            <person name="Barry K."/>
            <person name="Grigoriev I.V."/>
            <person name="Miller A.N."/>
            <person name="O'Donnell K."/>
            <person name="Stajich J.E."/>
            <person name="Bonito G."/>
        </authorList>
    </citation>
    <scope>NUCLEOTIDE SEQUENCE [LARGE SCALE GENOMIC DNA]</scope>
    <source>
        <strain evidence="2 3">AD045</strain>
    </source>
</reference>
<dbReference type="InterPro" id="IPR001810">
    <property type="entry name" value="F-box_dom"/>
</dbReference>
<name>A0ABQ7K5L2_9FUNG</name>
<proteinExistence type="predicted"/>
<sequence>MPSLPNEVVFAIGEHLTKRSAFDAILVCRQWSEVLRSFLLSSIRKTAWHHSDFPIKYHCATDINDPVLAFQLHHVKLLEWHNNISLTSRKVLSSTGCQIPTARLGTLLTMMPNLTVLLLRMEMHGPDPVFFEAISGLQTLKTLKANMPAGEVAIPIERMFPLFSRLDELHLEGTWYQHKTNTLPRLPGEGEKTPWRIKRLKIDLWDISLVRHCPDLEHLRLLPRTKSYAGRMRQAWDLLTELMSAPTNLRGLMLHSFKHQKCLSFKVCHGGKSGRPHMMLNTTAVNQKKWWSTEDVIAFL</sequence>
<feature type="domain" description="F-box" evidence="1">
    <location>
        <begin position="1"/>
        <end position="51"/>
    </location>
</feature>
<dbReference type="SUPFAM" id="SSF52047">
    <property type="entry name" value="RNI-like"/>
    <property type="match status" value="1"/>
</dbReference>
<evidence type="ECO:0000313" key="2">
    <source>
        <dbReference type="EMBL" id="KAG0291605.1"/>
    </source>
</evidence>
<dbReference type="Proteomes" id="UP001194696">
    <property type="component" value="Unassembled WGS sequence"/>
</dbReference>
<dbReference type="Gene3D" id="3.80.10.10">
    <property type="entry name" value="Ribonuclease Inhibitor"/>
    <property type="match status" value="1"/>
</dbReference>
<protein>
    <recommendedName>
        <fullName evidence="1">F-box domain-containing protein</fullName>
    </recommendedName>
</protein>
<organism evidence="2 3">
    <name type="scientific">Linnemannia gamsii</name>
    <dbReference type="NCBI Taxonomy" id="64522"/>
    <lineage>
        <taxon>Eukaryota</taxon>
        <taxon>Fungi</taxon>
        <taxon>Fungi incertae sedis</taxon>
        <taxon>Mucoromycota</taxon>
        <taxon>Mortierellomycotina</taxon>
        <taxon>Mortierellomycetes</taxon>
        <taxon>Mortierellales</taxon>
        <taxon>Mortierellaceae</taxon>
        <taxon>Linnemannia</taxon>
    </lineage>
</organism>
<evidence type="ECO:0000313" key="3">
    <source>
        <dbReference type="Proteomes" id="UP001194696"/>
    </source>
</evidence>
<keyword evidence="3" id="KW-1185">Reference proteome</keyword>
<comment type="caution">
    <text evidence="2">The sequence shown here is derived from an EMBL/GenBank/DDBJ whole genome shotgun (WGS) entry which is preliminary data.</text>
</comment>
<dbReference type="PROSITE" id="PS50181">
    <property type="entry name" value="FBOX"/>
    <property type="match status" value="1"/>
</dbReference>